<dbReference type="RefSeq" id="WP_261745643.1">
    <property type="nucleotide sequence ID" value="NZ_CP104557.1"/>
</dbReference>
<dbReference type="InterPro" id="IPR003607">
    <property type="entry name" value="HD/PDEase_dom"/>
</dbReference>
<dbReference type="Gene3D" id="3.40.50.2300">
    <property type="match status" value="1"/>
</dbReference>
<proteinExistence type="predicted"/>
<dbReference type="Pfam" id="PF13487">
    <property type="entry name" value="HD_5"/>
    <property type="match status" value="1"/>
</dbReference>
<dbReference type="PANTHER" id="PTHR45228:SF1">
    <property type="entry name" value="CYCLIC DI-GMP PHOSPHODIESTERASE TM_0186"/>
    <property type="match status" value="1"/>
</dbReference>
<evidence type="ECO:0000313" key="6">
    <source>
        <dbReference type="Proteomes" id="UP001064504"/>
    </source>
</evidence>
<dbReference type="InterPro" id="IPR011006">
    <property type="entry name" value="CheY-like_superfamily"/>
</dbReference>
<feature type="compositionally biased region" description="Polar residues" evidence="2">
    <location>
        <begin position="362"/>
        <end position="374"/>
    </location>
</feature>
<protein>
    <submittedName>
        <fullName evidence="5">Response regulator</fullName>
    </submittedName>
</protein>
<keyword evidence="1" id="KW-0597">Phosphoprotein</keyword>
<evidence type="ECO:0000256" key="1">
    <source>
        <dbReference type="PROSITE-ProRule" id="PRU00169"/>
    </source>
</evidence>
<name>A0ABY6AXE0_9PSED</name>
<dbReference type="Proteomes" id="UP001064504">
    <property type="component" value="Chromosome"/>
</dbReference>
<dbReference type="SMART" id="SM00448">
    <property type="entry name" value="REC"/>
    <property type="match status" value="1"/>
</dbReference>
<dbReference type="PROSITE" id="PS50110">
    <property type="entry name" value="RESPONSE_REGULATORY"/>
    <property type="match status" value="1"/>
</dbReference>
<dbReference type="Pfam" id="PF00072">
    <property type="entry name" value="Response_reg"/>
    <property type="match status" value="1"/>
</dbReference>
<reference evidence="5" key="1">
    <citation type="submission" date="2022-09" db="EMBL/GenBank/DDBJ databases">
        <title>Complete genome sequence of Pseudomonas promysalinigenes strain RL-WG26, a newly isolated PGPR with the potential for plant salinity stress alleviation.</title>
        <authorList>
            <person name="Ren L."/>
            <person name="Wang G."/>
            <person name="Hu H."/>
        </authorList>
    </citation>
    <scope>NUCLEOTIDE SEQUENCE</scope>
    <source>
        <strain evidence="5">RL-WG26</strain>
    </source>
</reference>
<feature type="compositionally biased region" description="Basic and acidic residues" evidence="2">
    <location>
        <begin position="351"/>
        <end position="361"/>
    </location>
</feature>
<feature type="domain" description="HD-GYP" evidence="4">
    <location>
        <begin position="153"/>
        <end position="351"/>
    </location>
</feature>
<dbReference type="CDD" id="cd00077">
    <property type="entry name" value="HDc"/>
    <property type="match status" value="1"/>
</dbReference>
<accession>A0ABY6AXE0</accession>
<keyword evidence="6" id="KW-1185">Reference proteome</keyword>
<gene>
    <name evidence="5" type="ORF">N5C08_14780</name>
</gene>
<evidence type="ECO:0000256" key="2">
    <source>
        <dbReference type="SAM" id="MobiDB-lite"/>
    </source>
</evidence>
<dbReference type="SMART" id="SM00471">
    <property type="entry name" value="HDc"/>
    <property type="match status" value="1"/>
</dbReference>
<dbReference type="SUPFAM" id="SSF109604">
    <property type="entry name" value="HD-domain/PDEase-like"/>
    <property type="match status" value="1"/>
</dbReference>
<dbReference type="InterPro" id="IPR052020">
    <property type="entry name" value="Cyclic_di-GMP/3'3'-cGAMP_PDE"/>
</dbReference>
<evidence type="ECO:0000313" key="5">
    <source>
        <dbReference type="EMBL" id="UXH42338.1"/>
    </source>
</evidence>
<feature type="modified residue" description="4-aspartylphosphate" evidence="1">
    <location>
        <position position="60"/>
    </location>
</feature>
<dbReference type="SUPFAM" id="SSF52172">
    <property type="entry name" value="CheY-like"/>
    <property type="match status" value="1"/>
</dbReference>
<dbReference type="EMBL" id="CP104557">
    <property type="protein sequence ID" value="UXH42338.1"/>
    <property type="molecule type" value="Genomic_DNA"/>
</dbReference>
<feature type="region of interest" description="Disordered" evidence="2">
    <location>
        <begin position="351"/>
        <end position="374"/>
    </location>
</feature>
<feature type="domain" description="Response regulatory" evidence="3">
    <location>
        <begin position="10"/>
        <end position="126"/>
    </location>
</feature>
<dbReference type="PANTHER" id="PTHR45228">
    <property type="entry name" value="CYCLIC DI-GMP PHOSPHODIESTERASE TM_0186-RELATED"/>
    <property type="match status" value="1"/>
</dbReference>
<evidence type="ECO:0000259" key="4">
    <source>
        <dbReference type="PROSITE" id="PS51832"/>
    </source>
</evidence>
<evidence type="ECO:0000259" key="3">
    <source>
        <dbReference type="PROSITE" id="PS50110"/>
    </source>
</evidence>
<dbReference type="Gene3D" id="1.10.3210.10">
    <property type="entry name" value="Hypothetical protein af1432"/>
    <property type="match status" value="1"/>
</dbReference>
<dbReference type="InterPro" id="IPR001789">
    <property type="entry name" value="Sig_transdc_resp-reg_receiver"/>
</dbReference>
<dbReference type="PROSITE" id="PS51832">
    <property type="entry name" value="HD_GYP"/>
    <property type="match status" value="1"/>
</dbReference>
<organism evidence="5 6">
    <name type="scientific">Pseudomonas promysalinigenes</name>
    <dbReference type="NCBI Taxonomy" id="485898"/>
    <lineage>
        <taxon>Bacteria</taxon>
        <taxon>Pseudomonadati</taxon>
        <taxon>Pseudomonadota</taxon>
        <taxon>Gammaproteobacteria</taxon>
        <taxon>Pseudomonadales</taxon>
        <taxon>Pseudomonadaceae</taxon>
        <taxon>Pseudomonas</taxon>
    </lineage>
</organism>
<dbReference type="InterPro" id="IPR037522">
    <property type="entry name" value="HD_GYP_dom"/>
</dbReference>
<sequence length="374" mass="41716">MFTDIPDDVRIVVVDDVAANLRLLSSSLKAFGLANVTCFSDSAAGLQWLKTNSWDLLLLDLDMPEPNGFQILEHLSGRDRSRQPVIILTALTDAQSRRKGLELGANDYLPKPLDLPELVLRVRNCLRLAQATSRLQKANLDLEVQVLQRTLQLQESYRAAIRALGRAASYRDNETGDHIQRIGDSAALIAAAIGQPASWCERLRMAAPMHDLGKIGIPDHVLLKQGPLTEQERQVIMEHPGIGYSILHNGAMDELTEMAAQIAYCHHEKWDGSGYPRGLSGEAIPLAARIVALCDVYDALRMPRPYKPSWSAQRAQTFIREQAGQHFDPRLVEVIEGCFEQIEQCFEKSKITGHDPSRREQSLQSSHSQHAGRH</sequence>